<comment type="caution">
    <text evidence="5">The sequence shown here is derived from an EMBL/GenBank/DDBJ whole genome shotgun (WGS) entry which is preliminary data.</text>
</comment>
<dbReference type="InterPro" id="IPR038090">
    <property type="entry name" value="Cdt1_C_WH_dom_sf"/>
</dbReference>
<dbReference type="InterPro" id="IPR045173">
    <property type="entry name" value="Cdt1"/>
</dbReference>
<feature type="compositionally biased region" description="Basic and acidic residues" evidence="3">
    <location>
        <begin position="585"/>
        <end position="598"/>
    </location>
</feature>
<evidence type="ECO:0000256" key="3">
    <source>
        <dbReference type="SAM" id="MobiDB-lite"/>
    </source>
</evidence>
<dbReference type="EMBL" id="JACBKZ010000015">
    <property type="protein sequence ID" value="KAF5930538.1"/>
    <property type="molecule type" value="Genomic_DNA"/>
</dbReference>
<dbReference type="SMART" id="SM01075">
    <property type="entry name" value="CDT1"/>
    <property type="match status" value="2"/>
</dbReference>
<dbReference type="PANTHER" id="PTHR28637:SF1">
    <property type="entry name" value="DNA REPLICATION FACTOR CDT1"/>
    <property type="match status" value="1"/>
</dbReference>
<dbReference type="SUPFAM" id="SSF46785">
    <property type="entry name" value="Winged helix' DNA-binding domain"/>
    <property type="match status" value="2"/>
</dbReference>
<feature type="domain" description="CDT1 Geminin-binding" evidence="4">
    <location>
        <begin position="602"/>
        <end position="733"/>
    </location>
</feature>
<accession>A0A7J7FS68</accession>
<organism evidence="5 6">
    <name type="scientific">Camellia sinensis</name>
    <name type="common">Tea plant</name>
    <name type="synonym">Thea sinensis</name>
    <dbReference type="NCBI Taxonomy" id="4442"/>
    <lineage>
        <taxon>Eukaryota</taxon>
        <taxon>Viridiplantae</taxon>
        <taxon>Streptophyta</taxon>
        <taxon>Embryophyta</taxon>
        <taxon>Tracheophyta</taxon>
        <taxon>Spermatophyta</taxon>
        <taxon>Magnoliopsida</taxon>
        <taxon>eudicotyledons</taxon>
        <taxon>Gunneridae</taxon>
        <taxon>Pentapetalae</taxon>
        <taxon>asterids</taxon>
        <taxon>Ericales</taxon>
        <taxon>Theaceae</taxon>
        <taxon>Camellia</taxon>
    </lineage>
</organism>
<dbReference type="GO" id="GO:0070182">
    <property type="term" value="F:DNA polymerase binding"/>
    <property type="evidence" value="ECO:0007669"/>
    <property type="project" value="TreeGrafter"/>
</dbReference>
<evidence type="ECO:0000259" key="4">
    <source>
        <dbReference type="SMART" id="SM01075"/>
    </source>
</evidence>
<dbReference type="Pfam" id="PF08839">
    <property type="entry name" value="CDT1"/>
    <property type="match status" value="2"/>
</dbReference>
<feature type="domain" description="CDT1 Geminin-binding" evidence="4">
    <location>
        <begin position="29"/>
        <end position="160"/>
    </location>
</feature>
<dbReference type="PANTHER" id="PTHR28637">
    <property type="entry name" value="DNA REPLICATION FACTOR CDT1"/>
    <property type="match status" value="1"/>
</dbReference>
<dbReference type="Gene3D" id="1.10.10.1420">
    <property type="entry name" value="DNA replication factor Cdt1, C-terminal WH domain"/>
    <property type="match status" value="2"/>
</dbReference>
<dbReference type="Proteomes" id="UP000593564">
    <property type="component" value="Unassembled WGS sequence"/>
</dbReference>
<dbReference type="Pfam" id="PF16679">
    <property type="entry name" value="CDT1_C"/>
    <property type="match status" value="2"/>
</dbReference>
<keyword evidence="2" id="KW-0131">Cell cycle</keyword>
<dbReference type="GO" id="GO:0003677">
    <property type="term" value="F:DNA binding"/>
    <property type="evidence" value="ECO:0007669"/>
    <property type="project" value="InterPro"/>
</dbReference>
<reference evidence="6" key="1">
    <citation type="journal article" date="2020" name="Nat. Commun.">
        <title>Genome assembly of wild tea tree DASZ reveals pedigree and selection history of tea varieties.</title>
        <authorList>
            <person name="Zhang W."/>
            <person name="Zhang Y."/>
            <person name="Qiu H."/>
            <person name="Guo Y."/>
            <person name="Wan H."/>
            <person name="Zhang X."/>
            <person name="Scossa F."/>
            <person name="Alseekh S."/>
            <person name="Zhang Q."/>
            <person name="Wang P."/>
            <person name="Xu L."/>
            <person name="Schmidt M.H."/>
            <person name="Jia X."/>
            <person name="Li D."/>
            <person name="Zhu A."/>
            <person name="Guo F."/>
            <person name="Chen W."/>
            <person name="Ni D."/>
            <person name="Usadel B."/>
            <person name="Fernie A.R."/>
            <person name="Wen W."/>
        </authorList>
    </citation>
    <scope>NUCLEOTIDE SEQUENCE [LARGE SCALE GENOMIC DNA]</scope>
    <source>
        <strain evidence="6">cv. G240</strain>
    </source>
</reference>
<dbReference type="GO" id="GO:0005634">
    <property type="term" value="C:nucleus"/>
    <property type="evidence" value="ECO:0007669"/>
    <property type="project" value="TreeGrafter"/>
</dbReference>
<dbReference type="InterPro" id="IPR032054">
    <property type="entry name" value="Cdt1_C"/>
</dbReference>
<reference evidence="5 6" key="2">
    <citation type="submission" date="2020-07" db="EMBL/GenBank/DDBJ databases">
        <title>Genome assembly of wild tea tree DASZ reveals pedigree and selection history of tea varieties.</title>
        <authorList>
            <person name="Zhang W."/>
        </authorList>
    </citation>
    <scope>NUCLEOTIDE SEQUENCE [LARGE SCALE GENOMIC DNA]</scope>
    <source>
        <strain evidence="6">cv. G240</strain>
        <tissue evidence="5">Leaf</tissue>
    </source>
</reference>
<dbReference type="GO" id="GO:0071163">
    <property type="term" value="P:DNA replication preinitiation complex assembly"/>
    <property type="evidence" value="ECO:0007669"/>
    <property type="project" value="InterPro"/>
</dbReference>
<feature type="region of interest" description="Disordered" evidence="3">
    <location>
        <begin position="526"/>
        <end position="598"/>
    </location>
</feature>
<dbReference type="CDD" id="cd08674">
    <property type="entry name" value="Cdt1_m"/>
    <property type="match status" value="2"/>
</dbReference>
<gene>
    <name evidence="5" type="ORF">HYC85_031411</name>
</gene>
<evidence type="ECO:0000256" key="1">
    <source>
        <dbReference type="ARBA" id="ARBA00008356"/>
    </source>
</evidence>
<comment type="similarity">
    <text evidence="1">Belongs to the Cdt1 family.</text>
</comment>
<dbReference type="InterPro" id="IPR036390">
    <property type="entry name" value="WH_DNA-bd_sf"/>
</dbReference>
<dbReference type="InterPro" id="IPR014939">
    <property type="entry name" value="CDT1_Gemini-bd-like"/>
</dbReference>
<evidence type="ECO:0000313" key="6">
    <source>
        <dbReference type="Proteomes" id="UP000593564"/>
    </source>
</evidence>
<dbReference type="AlphaFoldDB" id="A0A7J7FS68"/>
<sequence length="1081" mass="120783">MRDVASELPISDQERPYQYEKSGSDDVNLPEKYEILGKFFNSLDSSIRLLKLGGSMSTYTNICPKVEHLTDRRFSHGHLAQLKFILPEVIEIKKVLVHDERTSCMKPDLHVTMNVDAIKNEGMLKLASGNSHMRKVFHGRLLDFFKAHPEGEVPEGTLPEPFNQSKLDLHTSTIKASSSSLIGEALTDALEEPQPAAASHLSQSFQKCFSKGVLRIEAVHSNPEQSLVSVQPSVPPVSELQVDHSSYDERISASAAPFISKFSLKPTTHQNCSLGASQASVPQYHSPATAMKDINSVKNEVCSSVQTPNVQGTPAKHFLTPVKLMSATPALQRPKRCYMSPDDDSISSPNKSVNRPLRIRSSKFDTPVENAKMEDEVNITGGVSVDIGNDIFEILPENLLQSIGEKERKALEQQDPAFSQVMRRQQMIASLPKLFDLIRYLFQSIKSSVITKEELMHKIVASHLDIVDRREVEEQLELLQELVPGWIYEKPVSSGDLLICINKISSPELLHSLPFDSFKSKKILHSSAPKSSPPDQLTKACSDLSTCSSKTPEKPPNPPSRVRNRRTAASVEEMRDVASELPIPDQDRPYQYEKSGSDDVNLPEKYEILGKFFNSLDSSIRLLRLRGSMSTFTNICPKVERLTDRRFSHGHLAQLKFILPEVIEIKKVLVHDERTCCMKPDLHVTMNVDAIKNEGMMKLASGNSHMRKVFQGRLLDFFKAHHEGEVPEGMLPEPFNQSKLDLHTSTIKASSSSLIGEALTDALEEPQPAAASHLSQSFQKCFSKEVLRIEAVHSNPEQSLVSVQPSVPPVSELQVDHSSYDERINASAAPFISKFSLKPTTHQNCSLRASQASVPQHHSPATAMKDINFVKNEVCSSVRTPTVQGTPAKHFLTPVKLMSATPALQPPKRCYMSPDDDSTSSPNKSVNRPLRIRSLKFDTPVENAKMEDEVNITGGVSVDIDSDIFEILPENILQSIGEKERKALEQQDPAFSQVMRRQQMIASLPKLFDLIRYLFQSIKSSVITKEELMHKIVASHLDIVDRREVEEQLELLQELVPGWIYESINKISSPELLRARLVEAK</sequence>
<proteinExistence type="inferred from homology"/>
<dbReference type="FunFam" id="1.10.10.1420:FF:000003">
    <property type="entry name" value="CDT1-like protein a chloroplastic"/>
    <property type="match status" value="1"/>
</dbReference>
<evidence type="ECO:0000256" key="2">
    <source>
        <dbReference type="ARBA" id="ARBA00023306"/>
    </source>
</evidence>
<protein>
    <recommendedName>
        <fullName evidence="4">CDT1 Geminin-binding domain-containing protein</fullName>
    </recommendedName>
</protein>
<dbReference type="GO" id="GO:0030174">
    <property type="term" value="P:regulation of DNA-templated DNA replication initiation"/>
    <property type="evidence" value="ECO:0007669"/>
    <property type="project" value="InterPro"/>
</dbReference>
<dbReference type="GO" id="GO:0000278">
    <property type="term" value="P:mitotic cell cycle"/>
    <property type="evidence" value="ECO:0007669"/>
    <property type="project" value="TreeGrafter"/>
</dbReference>
<dbReference type="GO" id="GO:0000076">
    <property type="term" value="P:DNA replication checkpoint signaling"/>
    <property type="evidence" value="ECO:0007669"/>
    <property type="project" value="TreeGrafter"/>
</dbReference>
<keyword evidence="6" id="KW-1185">Reference proteome</keyword>
<evidence type="ECO:0000313" key="5">
    <source>
        <dbReference type="EMBL" id="KAF5930538.1"/>
    </source>
</evidence>
<dbReference type="CDD" id="cd08767">
    <property type="entry name" value="Cdt1_c"/>
    <property type="match status" value="1"/>
</dbReference>
<feature type="region of interest" description="Disordered" evidence="3">
    <location>
        <begin position="903"/>
        <end position="927"/>
    </location>
</feature>
<name>A0A7J7FS68_CAMSI</name>